<dbReference type="AlphaFoldDB" id="A0A1U7M3U0"/>
<evidence type="ECO:0000313" key="2">
    <source>
        <dbReference type="EMBL" id="OLS01983.1"/>
    </source>
</evidence>
<feature type="transmembrane region" description="Helical" evidence="1">
    <location>
        <begin position="144"/>
        <end position="163"/>
    </location>
</feature>
<dbReference type="EMBL" id="LTDM01000053">
    <property type="protein sequence ID" value="OLS01983.1"/>
    <property type="molecule type" value="Genomic_DNA"/>
</dbReference>
<keyword evidence="1" id="KW-0812">Transmembrane</keyword>
<feature type="transmembrane region" description="Helical" evidence="1">
    <location>
        <begin position="7"/>
        <end position="24"/>
    </location>
</feature>
<keyword evidence="1" id="KW-1133">Transmembrane helix</keyword>
<dbReference type="Proteomes" id="UP000186112">
    <property type="component" value="Unassembled WGS sequence"/>
</dbReference>
<evidence type="ECO:0000313" key="3">
    <source>
        <dbReference type="Proteomes" id="UP000186112"/>
    </source>
</evidence>
<dbReference type="InterPro" id="IPR025918">
    <property type="entry name" value="YIEGIA"/>
</dbReference>
<proteinExistence type="predicted"/>
<evidence type="ECO:0000256" key="1">
    <source>
        <dbReference type="SAM" id="Phobius"/>
    </source>
</evidence>
<sequence>MEEKQILETYVLIFISMGIIVGFLSRLWMLKSDIRQYPTLPNGYLIHVTTGFIAAAVGAVAYPALRSKNYVAVTFLAAAIQQFRDIRKMERDSLVSLESSSYTPRGESYIDGIAKTFEARNYIVIIVSLATTLSAFALKKFIKTNWIIIICSVSIGFLIAYMLKQYTKGESLGDIIHIEEVPLEFKDKYNLYIDDIFIMNVGLSSTRDVLLKNGIGFILKSKNENANETIILNHRGQITALVHECSRLLGLERHIRTRRDFKTGRVGLVIVPIIKDSEKLKEIILNVPILETNRKVNLS</sequence>
<keyword evidence="3" id="KW-1185">Reference proteome</keyword>
<reference evidence="2 3" key="1">
    <citation type="submission" date="2016-02" db="EMBL/GenBank/DDBJ databases">
        <title>Genome sequence of Tissierella creatinophila DSM 6911.</title>
        <authorList>
            <person name="Poehlein A."/>
            <person name="Daniel R."/>
        </authorList>
    </citation>
    <scope>NUCLEOTIDE SEQUENCE [LARGE SCALE GENOMIC DNA]</scope>
    <source>
        <strain evidence="2 3">DSM 6911</strain>
    </source>
</reference>
<feature type="transmembrane region" description="Helical" evidence="1">
    <location>
        <begin position="44"/>
        <end position="65"/>
    </location>
</feature>
<feature type="transmembrane region" description="Helical" evidence="1">
    <location>
        <begin position="122"/>
        <end position="138"/>
    </location>
</feature>
<dbReference type="Pfam" id="PF14045">
    <property type="entry name" value="YIEGIA"/>
    <property type="match status" value="1"/>
</dbReference>
<gene>
    <name evidence="2" type="ORF">TICRE_21250</name>
</gene>
<dbReference type="RefSeq" id="WP_075727841.1">
    <property type="nucleotide sequence ID" value="NZ_LTDM01000053.1"/>
</dbReference>
<evidence type="ECO:0008006" key="4">
    <source>
        <dbReference type="Google" id="ProtNLM"/>
    </source>
</evidence>
<keyword evidence="1" id="KW-0472">Membrane</keyword>
<accession>A0A1U7M3U0</accession>
<comment type="caution">
    <text evidence="2">The sequence shown here is derived from an EMBL/GenBank/DDBJ whole genome shotgun (WGS) entry which is preliminary data.</text>
</comment>
<organism evidence="2 3">
    <name type="scientific">Tissierella creatinophila DSM 6911</name>
    <dbReference type="NCBI Taxonomy" id="1123403"/>
    <lineage>
        <taxon>Bacteria</taxon>
        <taxon>Bacillati</taxon>
        <taxon>Bacillota</taxon>
        <taxon>Tissierellia</taxon>
        <taxon>Tissierellales</taxon>
        <taxon>Tissierellaceae</taxon>
        <taxon>Tissierella</taxon>
    </lineage>
</organism>
<protein>
    <recommendedName>
        <fullName evidence="4">YIEGIA protein</fullName>
    </recommendedName>
</protein>
<dbReference type="OrthoDB" id="1846546at2"/>
<name>A0A1U7M3U0_TISCR</name>